<dbReference type="PROSITE" id="PS51257">
    <property type="entry name" value="PROKAR_LIPOPROTEIN"/>
    <property type="match status" value="1"/>
</dbReference>
<dbReference type="AlphaFoldDB" id="A0A1H1QFZ8"/>
<evidence type="ECO:0000313" key="3">
    <source>
        <dbReference type="Proteomes" id="UP000185663"/>
    </source>
</evidence>
<protein>
    <submittedName>
        <fullName evidence="2">Uncharacterized protein</fullName>
    </submittedName>
</protein>
<dbReference type="OrthoDB" id="4980768at2"/>
<reference evidence="2 3" key="1">
    <citation type="submission" date="2016-10" db="EMBL/GenBank/DDBJ databases">
        <authorList>
            <person name="de Groot N.N."/>
        </authorList>
    </citation>
    <scope>NUCLEOTIDE SEQUENCE [LARGE SCALE GENOMIC DNA]</scope>
    <source>
        <strain evidence="2 3">DSM 22126</strain>
    </source>
</reference>
<feature type="chain" id="PRO_5009257701" evidence="1">
    <location>
        <begin position="23"/>
        <end position="134"/>
    </location>
</feature>
<name>A0A1H1QFZ8_9CELL</name>
<evidence type="ECO:0000256" key="1">
    <source>
        <dbReference type="SAM" id="SignalP"/>
    </source>
</evidence>
<sequence length="134" mass="13314">MRRSVAVASVLAVVACTLTACSASPGDCLPEPLEVSSATVAPGESVIVSSPAAACATGTDRTYALVLHSEVRTDTSTEPVVTDVAADGSFSTEIPVPSAFPGGPASVVVTGSAFDECTDEGSCAAYQAEVEVTS</sequence>
<keyword evidence="1" id="KW-0732">Signal</keyword>
<gene>
    <name evidence="2" type="ORF">SAMN04489860_1076</name>
</gene>
<evidence type="ECO:0000313" key="2">
    <source>
        <dbReference type="EMBL" id="SDS22370.1"/>
    </source>
</evidence>
<dbReference type="eggNOG" id="ENOG50325KC">
    <property type="taxonomic scope" value="Bacteria"/>
</dbReference>
<dbReference type="Proteomes" id="UP000185663">
    <property type="component" value="Chromosome I"/>
</dbReference>
<dbReference type="STRING" id="545619.SAMN04489860_1076"/>
<accession>A0A1H1QFZ8</accession>
<dbReference type="EMBL" id="LT629776">
    <property type="protein sequence ID" value="SDS22370.1"/>
    <property type="molecule type" value="Genomic_DNA"/>
</dbReference>
<keyword evidence="3" id="KW-1185">Reference proteome</keyword>
<organism evidence="2 3">
    <name type="scientific">Paraoerskovia marina</name>
    <dbReference type="NCBI Taxonomy" id="545619"/>
    <lineage>
        <taxon>Bacteria</taxon>
        <taxon>Bacillati</taxon>
        <taxon>Actinomycetota</taxon>
        <taxon>Actinomycetes</taxon>
        <taxon>Micrococcales</taxon>
        <taxon>Cellulomonadaceae</taxon>
        <taxon>Paraoerskovia</taxon>
    </lineage>
</organism>
<proteinExistence type="predicted"/>
<feature type="signal peptide" evidence="1">
    <location>
        <begin position="1"/>
        <end position="22"/>
    </location>
</feature>
<dbReference type="RefSeq" id="WP_083371857.1">
    <property type="nucleotide sequence ID" value="NZ_LT629776.1"/>
</dbReference>